<keyword evidence="2" id="KW-0812">Transmembrane</keyword>
<feature type="compositionally biased region" description="Basic and acidic residues" evidence="1">
    <location>
        <begin position="450"/>
        <end position="467"/>
    </location>
</feature>
<feature type="region of interest" description="Disordered" evidence="1">
    <location>
        <begin position="26"/>
        <end position="45"/>
    </location>
</feature>
<feature type="transmembrane region" description="Helical" evidence="2">
    <location>
        <begin position="131"/>
        <end position="152"/>
    </location>
</feature>
<feature type="region of interest" description="Disordered" evidence="1">
    <location>
        <begin position="437"/>
        <end position="482"/>
    </location>
</feature>
<dbReference type="AlphaFoldDB" id="A0A918FZJ5"/>
<dbReference type="Proteomes" id="UP000606194">
    <property type="component" value="Unassembled WGS sequence"/>
</dbReference>
<reference evidence="3" key="2">
    <citation type="submission" date="2020-09" db="EMBL/GenBank/DDBJ databases">
        <authorList>
            <person name="Sun Q."/>
            <person name="Ohkuma M."/>
        </authorList>
    </citation>
    <scope>NUCLEOTIDE SEQUENCE</scope>
    <source>
        <strain evidence="3">JCM 4386</strain>
    </source>
</reference>
<name>A0A918FZJ5_9ACTN</name>
<dbReference type="EMBL" id="BMTL01000024">
    <property type="protein sequence ID" value="GGS07847.1"/>
    <property type="molecule type" value="Genomic_DNA"/>
</dbReference>
<sequence length="482" mass="52311">MSVNGNAPHGTQRTPAAVTCPVLALRPAESGNDDGPPHPDGRSVNRTDSKEVAALLEAFATANSGLAQAHAELGERAAEVLRSAERARGALEAVERFEHTRSPAKARKRIEELDGEHSQDGPEDLRRSSRLWRWVLLPLIVLAGMAFDASFIGKLLQYLMKAGPDQSAYYLAYLPGLAVPICLLGAGTLLAESVFRQRVTAARTMKRERRRLTFRERRIRLEHATQTREQTGLPWPNAGWPLLFTLAILAMSGFWAYTRTVQIASGRTGFLTAYRPAVVVLLVMLGVATVMAKIIAHNPYAARSREARKKAENAEQGATDLLAGAREQLALHVTSWSRLKSATLAAEDRARRAVEDACIKLVQDRARSGVAGEFTFPLRTLVWPWPPEEPGAGDSGAVDAVPSPRVRLELLDDIHAMLERCDPEQLHEQVTKAAGRTTLQWKVGGPPDADDTHVPEGRETEQAEAKADGGPAGAGDPAGTEG</sequence>
<feature type="transmembrane region" description="Helical" evidence="2">
    <location>
        <begin position="172"/>
        <end position="195"/>
    </location>
</feature>
<keyword evidence="2" id="KW-0472">Membrane</keyword>
<protein>
    <submittedName>
        <fullName evidence="3">Uncharacterized protein</fullName>
    </submittedName>
</protein>
<evidence type="ECO:0000313" key="4">
    <source>
        <dbReference type="Proteomes" id="UP000606194"/>
    </source>
</evidence>
<proteinExistence type="predicted"/>
<evidence type="ECO:0000313" key="3">
    <source>
        <dbReference type="EMBL" id="GGS07847.1"/>
    </source>
</evidence>
<keyword evidence="4" id="KW-1185">Reference proteome</keyword>
<organism evidence="3 4">
    <name type="scientific">Streptomyces humidus</name>
    <dbReference type="NCBI Taxonomy" id="52259"/>
    <lineage>
        <taxon>Bacteria</taxon>
        <taxon>Bacillati</taxon>
        <taxon>Actinomycetota</taxon>
        <taxon>Actinomycetes</taxon>
        <taxon>Kitasatosporales</taxon>
        <taxon>Streptomycetaceae</taxon>
        <taxon>Streptomyces</taxon>
    </lineage>
</organism>
<comment type="caution">
    <text evidence="3">The sequence shown here is derived from an EMBL/GenBank/DDBJ whole genome shotgun (WGS) entry which is preliminary data.</text>
</comment>
<feature type="transmembrane region" description="Helical" evidence="2">
    <location>
        <begin position="238"/>
        <end position="257"/>
    </location>
</feature>
<dbReference type="RefSeq" id="WP_190151887.1">
    <property type="nucleotide sequence ID" value="NZ_BMTL01000024.1"/>
</dbReference>
<reference evidence="3" key="1">
    <citation type="journal article" date="2014" name="Int. J. Syst. Evol. Microbiol.">
        <title>Complete genome sequence of Corynebacterium casei LMG S-19264T (=DSM 44701T), isolated from a smear-ripened cheese.</title>
        <authorList>
            <consortium name="US DOE Joint Genome Institute (JGI-PGF)"/>
            <person name="Walter F."/>
            <person name="Albersmeier A."/>
            <person name="Kalinowski J."/>
            <person name="Ruckert C."/>
        </authorList>
    </citation>
    <scope>NUCLEOTIDE SEQUENCE</scope>
    <source>
        <strain evidence="3">JCM 4386</strain>
    </source>
</reference>
<feature type="transmembrane region" description="Helical" evidence="2">
    <location>
        <begin position="277"/>
        <end position="296"/>
    </location>
</feature>
<feature type="compositionally biased region" description="Basic and acidic residues" evidence="1">
    <location>
        <begin position="35"/>
        <end position="45"/>
    </location>
</feature>
<feature type="compositionally biased region" description="Basic and acidic residues" evidence="1">
    <location>
        <begin position="109"/>
        <end position="124"/>
    </location>
</feature>
<keyword evidence="2" id="KW-1133">Transmembrane helix</keyword>
<feature type="region of interest" description="Disordered" evidence="1">
    <location>
        <begin position="96"/>
        <end position="124"/>
    </location>
</feature>
<evidence type="ECO:0000256" key="2">
    <source>
        <dbReference type="SAM" id="Phobius"/>
    </source>
</evidence>
<accession>A0A918FZJ5</accession>
<gene>
    <name evidence="3" type="ORF">GCM10010269_53620</name>
</gene>
<evidence type="ECO:0000256" key="1">
    <source>
        <dbReference type="SAM" id="MobiDB-lite"/>
    </source>
</evidence>